<dbReference type="Pfam" id="PF09651">
    <property type="entry name" value="Cas_APE2256"/>
    <property type="match status" value="1"/>
</dbReference>
<dbReference type="InterPro" id="IPR016620">
    <property type="entry name" value="SSO1393"/>
</dbReference>
<dbReference type="NCBIfam" id="TIGR02619">
    <property type="entry name" value="putative CRISPR-associated protein, APE2256 family"/>
    <property type="match status" value="1"/>
</dbReference>
<dbReference type="InterPro" id="IPR013442">
    <property type="entry name" value="SSO1393-like"/>
</dbReference>
<dbReference type="EMBL" id="CP077713">
    <property type="protein sequence ID" value="QXJ35134.1"/>
    <property type="molecule type" value="Genomic_DNA"/>
</dbReference>
<dbReference type="InterPro" id="IPR054041">
    <property type="entry name" value="WHD_SSO1393"/>
</dbReference>
<dbReference type="AlphaFoldDB" id="A0A8F5C0Y3"/>
<dbReference type="NCBIfam" id="NF040951">
    <property type="entry name" value="CRSPR_nucase"/>
    <property type="match status" value="1"/>
</dbReference>
<evidence type="ECO:0000259" key="1">
    <source>
        <dbReference type="Pfam" id="PF09651"/>
    </source>
</evidence>
<keyword evidence="4" id="KW-1185">Reference proteome</keyword>
<feature type="domain" description="SSO1393-like winged-helix" evidence="2">
    <location>
        <begin position="208"/>
        <end position="266"/>
    </location>
</feature>
<feature type="domain" description="CRISPR system ring nuclease SSO1393-like" evidence="1">
    <location>
        <begin position="67"/>
        <end position="201"/>
    </location>
</feature>
<gene>
    <name evidence="3" type="ORF">J5U22_01681</name>
</gene>
<dbReference type="Pfam" id="PF22165">
    <property type="entry name" value="WHD_SSO1393"/>
    <property type="match status" value="1"/>
</dbReference>
<dbReference type="GeneID" id="65557074"/>
<dbReference type="RefSeq" id="WP_218257808.1">
    <property type="nucleotide sequence ID" value="NZ_CP077713.1"/>
</dbReference>
<evidence type="ECO:0000259" key="2">
    <source>
        <dbReference type="Pfam" id="PF22165"/>
    </source>
</evidence>
<proteinExistence type="predicted"/>
<dbReference type="Proteomes" id="UP000694036">
    <property type="component" value="Chromosome"/>
</dbReference>
<dbReference type="PIRSF" id="PIRSF014470">
    <property type="entry name" value="UCP014470"/>
    <property type="match status" value="1"/>
</dbReference>
<protein>
    <submittedName>
        <fullName evidence="3">CRISPR-associated protein</fullName>
    </submittedName>
</protein>
<name>A0A8F5C0Y3_9CREN</name>
<evidence type="ECO:0000313" key="4">
    <source>
        <dbReference type="Proteomes" id="UP000694036"/>
    </source>
</evidence>
<sequence>MKVHVFSVGTSLLKNSLDDDNVRKEVERLGLEDWDRLKFNDDRQNKIKENFDSLRKILLKFLRSRGKRSSAELDSLFSTFEKLKHDKSEVYVFLYSTNTSNSQLAGEVIRDYLIEEGIRSELVIVKTISSEENFYEGIVDLFDKVIYRILKFKEQDNEVYINATSGLKPESIFLTLAGLLAGADLIYYKYQEFNEVVILPSPPITIRPKYLEWLIKFASSGYTLSEKRAEELGIPVRLLEAKMLVEKKGEDAYRLKDWVRKLLGIYLPIGAQNKYYKVIVEDEGERVFDNEVEAYNYMESKRKEGKNVRAEVPDKVYFLGL</sequence>
<organism evidence="3 4">
    <name type="scientific">Saccharolobus shibatae</name>
    <dbReference type="NCBI Taxonomy" id="2286"/>
    <lineage>
        <taxon>Archaea</taxon>
        <taxon>Thermoproteota</taxon>
        <taxon>Thermoprotei</taxon>
        <taxon>Sulfolobales</taxon>
        <taxon>Sulfolobaceae</taxon>
        <taxon>Saccharolobus</taxon>
    </lineage>
</organism>
<evidence type="ECO:0000313" key="3">
    <source>
        <dbReference type="EMBL" id="QXJ35134.1"/>
    </source>
</evidence>
<reference evidence="3 4" key="1">
    <citation type="journal article" date="2021" name="Environ. Microbiol.">
        <title>New insights into the diversity and evolution of the archaeal mobilome from three complete genomes of Saccharolobus shibatae.</title>
        <authorList>
            <person name="Medvedeva S."/>
            <person name="Brandt D."/>
            <person name="Cvirkaite-Krupovic V."/>
            <person name="Liu Y."/>
            <person name="Severinov K."/>
            <person name="Ishino S."/>
            <person name="Ishino Y."/>
            <person name="Prangishvili D."/>
            <person name="Kalinowski J."/>
            <person name="Krupovic M."/>
        </authorList>
    </citation>
    <scope>NUCLEOTIDE SEQUENCE [LARGE SCALE GENOMIC DNA]</scope>
    <source>
        <strain evidence="3 4">S38A</strain>
    </source>
</reference>
<accession>A0A8F5C0Y3</accession>